<reference evidence="1" key="1">
    <citation type="submission" date="2024-05" db="EMBL/GenBank/DDBJ databases">
        <title>30 novel species of actinomycetes from the DSMZ collection.</title>
        <authorList>
            <person name="Nouioui I."/>
        </authorList>
    </citation>
    <scope>NUCLEOTIDE SEQUENCE</scope>
    <source>
        <strain evidence="1">DSM 41527</strain>
    </source>
</reference>
<evidence type="ECO:0000313" key="1">
    <source>
        <dbReference type="EMBL" id="MDT0461164.1"/>
    </source>
</evidence>
<comment type="caution">
    <text evidence="1">The sequence shown here is derived from an EMBL/GenBank/DDBJ whole genome shotgun (WGS) entry which is preliminary data.</text>
</comment>
<dbReference type="Proteomes" id="UP001180551">
    <property type="component" value="Unassembled WGS sequence"/>
</dbReference>
<accession>A0ABU2TJR0</accession>
<sequence>MGWEGWGIAPSGYDAANLYLHSLPVPDLAERVRKEFSHILDTSTGRVGELTACTEILPAASRVPFYADLADAVRGRRETAAKPWRRRPNVCVSSRSARSTWHSIRAQ</sequence>
<gene>
    <name evidence="1" type="ORF">RM550_36605</name>
</gene>
<keyword evidence="2" id="KW-1185">Reference proteome</keyword>
<organism evidence="1 2">
    <name type="scientific">Streptomyces mooreae</name>
    <dbReference type="NCBI Taxonomy" id="3075523"/>
    <lineage>
        <taxon>Bacteria</taxon>
        <taxon>Bacillati</taxon>
        <taxon>Actinomycetota</taxon>
        <taxon>Actinomycetes</taxon>
        <taxon>Kitasatosporales</taxon>
        <taxon>Streptomycetaceae</taxon>
        <taxon>Streptomyces</taxon>
    </lineage>
</organism>
<protein>
    <submittedName>
        <fullName evidence="1">Uncharacterized protein</fullName>
    </submittedName>
</protein>
<proteinExistence type="predicted"/>
<name>A0ABU2TJR0_9ACTN</name>
<dbReference type="RefSeq" id="WP_311628071.1">
    <property type="nucleotide sequence ID" value="NZ_JAVRFE010000097.1"/>
</dbReference>
<dbReference type="EMBL" id="JAVRFE010000097">
    <property type="protein sequence ID" value="MDT0461164.1"/>
    <property type="molecule type" value="Genomic_DNA"/>
</dbReference>
<evidence type="ECO:0000313" key="2">
    <source>
        <dbReference type="Proteomes" id="UP001180551"/>
    </source>
</evidence>